<dbReference type="VEuPathDB" id="MicrosporidiaDB:NEQG_01818"/>
<proteinExistence type="predicted"/>
<evidence type="ECO:0000313" key="2">
    <source>
        <dbReference type="Proteomes" id="UP000002872"/>
    </source>
</evidence>
<gene>
    <name evidence="1" type="ORF">NEQG_01818</name>
</gene>
<dbReference type="OrthoDB" id="2195549at2759"/>
<dbReference type="InParanoid" id="I3EEU9"/>
<protein>
    <submittedName>
        <fullName evidence="1">Uncharacterized protein</fullName>
    </submittedName>
</protein>
<reference evidence="1" key="1">
    <citation type="submission" date="2011-01" db="EMBL/GenBank/DDBJ databases">
        <title>The Genome Sequence of Nematocida parisii strain ERTm3.</title>
        <authorList>
            <consortium name="The Broad Institute Genome Sequencing Platform"/>
            <consortium name="The Broad Institute Genome Sequencing Center for Infectious Disease"/>
            <person name="Cuomo C."/>
            <person name="Troemel E."/>
            <person name="Young S.K."/>
            <person name="Zeng Q."/>
            <person name="Gargeya S."/>
            <person name="Fitzgerald M."/>
            <person name="Haas B."/>
            <person name="Abouelleil A."/>
            <person name="Alvarado L."/>
            <person name="Arachchi H.M."/>
            <person name="Berlin A."/>
            <person name="Chapman S.B."/>
            <person name="Gearin G."/>
            <person name="Goldberg J."/>
            <person name="Griggs A."/>
            <person name="Gujja S."/>
            <person name="Hansen M."/>
            <person name="Heiman D."/>
            <person name="Howarth C."/>
            <person name="Larimer J."/>
            <person name="Lui A."/>
            <person name="MacDonald P.J.P."/>
            <person name="McCowen C."/>
            <person name="Montmayeur A."/>
            <person name="Murphy C."/>
            <person name="Neiman D."/>
            <person name="Pearson M."/>
            <person name="Priest M."/>
            <person name="Roberts A."/>
            <person name="Saif S."/>
            <person name="Shea T."/>
            <person name="Sisk P."/>
            <person name="Stolte C."/>
            <person name="Sykes S."/>
            <person name="Wortman J."/>
            <person name="Nusbaum C."/>
            <person name="Birren B."/>
        </authorList>
    </citation>
    <scope>NUCLEOTIDE SEQUENCE</scope>
    <source>
        <strain evidence="1">ERTm3</strain>
    </source>
</reference>
<organism evidence="1 2">
    <name type="scientific">Nematocida parisii (strain ERTm3)</name>
    <name type="common">Nematode killer fungus</name>
    <dbReference type="NCBI Taxonomy" id="935791"/>
    <lineage>
        <taxon>Eukaryota</taxon>
        <taxon>Fungi</taxon>
        <taxon>Fungi incertae sedis</taxon>
        <taxon>Microsporidia</taxon>
        <taxon>Nematocida</taxon>
    </lineage>
</organism>
<keyword evidence="2" id="KW-1185">Reference proteome</keyword>
<name>I3EEU9_NEMP3</name>
<dbReference type="AlphaFoldDB" id="I3EEU9"/>
<dbReference type="Proteomes" id="UP000002872">
    <property type="component" value="Unassembled WGS sequence"/>
</dbReference>
<sequence>MIIRLLLILCAVYARMPLHKIKKAQEILFRDDNSMTINPDGPLNLLSGYISHKAGYMHNMRFFSPEIEANYSMKKSAESTESVHVYTYTRNPESDKVYKDLFSNRKKIQYLYNFHLAMIYMFPSESNSLSIELCKSDSITRFLRFHSDKLDSMYLLASLLLLSEGVYVPIKIEKNIPGDETIILRGQDHIPPYINLNMRLLGILPNERGQLIYQKETEEIIEFFKKINTPQYIYLLKEYGEPRTQSEFTSGEFLNSPRFLIQSYIFEYIDEIEQYKTLVNCVMELLDYINSHRRTSKNRNKLAITASRSLFVKKEVYSTMKNHIIPFCDLKSEMEKTAVIPFTNNAMALAYTRVPEYCQNDKTTIKDETLYYNNHVETMLLNLFCCLTYNPETKMYTKEWIKSAPAPLREFFDKHSLPTECASQEMHRDWCKVVSGLFNPNIGYARNSRNELLGGLVNILYVISEITGGSTIIDNAIRYITTVPMSTEIETHILNNISNHLQLIFSSLTKSRKVYIYIPSLTKRPRKNGVLDIFGDVILKFVFNNERRSVMLNIMPVFSKFSLIAAESCISVEICTKLQMIKEKYENANNYIGHIILEFANANLEYIEAKKKPKEDVVCYSMPNITKYTPNEIFVWRPIDSLSYKCFLVKTFLISASNIDISINKQFARFTKNIIGSVSLDNQIERKKILSGCVYNPQYVTFYPNIEYHIEHLPDLELGIVDIRERFAELISGKYLESDMQASFYHLLLLPICNRETFNLFGTLECFKSICVTLAKKYTTVYKNSPKKSILMLYWTLFFMKQYLNPINPHALDNVFFAWLTYACSETNYNSEIIACIYGILNYKNVSIELTHSPAYIMNTDFNRILSVFLSEKNTLCIANNPESEEKYEMISNYFKQNTASSHSRVFFTNPVVI</sequence>
<evidence type="ECO:0000313" key="1">
    <source>
        <dbReference type="EMBL" id="EIJ87746.1"/>
    </source>
</evidence>
<accession>I3EEU9</accession>
<dbReference type="EMBL" id="GL870880">
    <property type="protein sequence ID" value="EIJ87746.1"/>
    <property type="molecule type" value="Genomic_DNA"/>
</dbReference>
<dbReference type="HOGENOM" id="CLU_009683_3_0_1"/>